<dbReference type="PROSITE" id="PS50102">
    <property type="entry name" value="RRM"/>
    <property type="match status" value="1"/>
</dbReference>
<evidence type="ECO:0000259" key="4">
    <source>
        <dbReference type="PROSITE" id="PS50102"/>
    </source>
</evidence>
<dbReference type="Pfam" id="PF00076">
    <property type="entry name" value="RRM_1"/>
    <property type="match status" value="1"/>
</dbReference>
<dbReference type="GO" id="GO:0008270">
    <property type="term" value="F:zinc ion binding"/>
    <property type="evidence" value="ECO:0007669"/>
    <property type="project" value="UniProtKB-KW"/>
</dbReference>
<dbReference type="GO" id="GO:0003729">
    <property type="term" value="F:mRNA binding"/>
    <property type="evidence" value="ECO:0007669"/>
    <property type="project" value="TreeGrafter"/>
</dbReference>
<dbReference type="SMART" id="SM00343">
    <property type="entry name" value="ZnF_C2HC"/>
    <property type="match status" value="1"/>
</dbReference>
<evidence type="ECO:0000256" key="1">
    <source>
        <dbReference type="PROSITE-ProRule" id="PRU00047"/>
    </source>
</evidence>
<dbReference type="Proteomes" id="UP001153076">
    <property type="component" value="Unassembled WGS sequence"/>
</dbReference>
<keyword evidence="1" id="KW-0479">Metal-binding</keyword>
<dbReference type="InterPro" id="IPR012677">
    <property type="entry name" value="Nucleotide-bd_a/b_plait_sf"/>
</dbReference>
<evidence type="ECO:0000256" key="3">
    <source>
        <dbReference type="SAM" id="MobiDB-lite"/>
    </source>
</evidence>
<keyword evidence="1" id="KW-0862">Zinc</keyword>
<name>A0A9Q1GHF5_9CARY</name>
<feature type="region of interest" description="Disordered" evidence="3">
    <location>
        <begin position="236"/>
        <end position="258"/>
    </location>
</feature>
<organism evidence="6 7">
    <name type="scientific">Carnegiea gigantea</name>
    <dbReference type="NCBI Taxonomy" id="171969"/>
    <lineage>
        <taxon>Eukaryota</taxon>
        <taxon>Viridiplantae</taxon>
        <taxon>Streptophyta</taxon>
        <taxon>Embryophyta</taxon>
        <taxon>Tracheophyta</taxon>
        <taxon>Spermatophyta</taxon>
        <taxon>Magnoliopsida</taxon>
        <taxon>eudicotyledons</taxon>
        <taxon>Gunneridae</taxon>
        <taxon>Pentapetalae</taxon>
        <taxon>Caryophyllales</taxon>
        <taxon>Cactineae</taxon>
        <taxon>Cactaceae</taxon>
        <taxon>Cactoideae</taxon>
        <taxon>Echinocereeae</taxon>
        <taxon>Carnegiea</taxon>
    </lineage>
</organism>
<keyword evidence="1" id="KW-0863">Zinc-finger</keyword>
<dbReference type="InterPro" id="IPR001878">
    <property type="entry name" value="Znf_CCHC"/>
</dbReference>
<dbReference type="Gene3D" id="4.10.60.10">
    <property type="entry name" value="Zinc finger, CCHC-type"/>
    <property type="match status" value="1"/>
</dbReference>
<dbReference type="EMBL" id="JAKOGI010003251">
    <property type="protein sequence ID" value="KAJ8420655.1"/>
    <property type="molecule type" value="Genomic_DNA"/>
</dbReference>
<feature type="compositionally biased region" description="Basic and acidic residues" evidence="3">
    <location>
        <begin position="236"/>
        <end position="253"/>
    </location>
</feature>
<dbReference type="SUPFAM" id="SSF57756">
    <property type="entry name" value="Retrovirus zinc finger-like domains"/>
    <property type="match status" value="1"/>
</dbReference>
<proteinExistence type="predicted"/>
<evidence type="ECO:0000259" key="5">
    <source>
        <dbReference type="PROSITE" id="PS50158"/>
    </source>
</evidence>
<dbReference type="SUPFAM" id="SSF54928">
    <property type="entry name" value="RNA-binding domain, RBD"/>
    <property type="match status" value="1"/>
</dbReference>
<gene>
    <name evidence="6" type="ORF">Cgig2_014312</name>
</gene>
<dbReference type="PANTHER" id="PTHR48031:SF2">
    <property type="entry name" value="RNA-BINDING PROTEIN 4"/>
    <property type="match status" value="1"/>
</dbReference>
<dbReference type="Pfam" id="PF00098">
    <property type="entry name" value="zf-CCHC"/>
    <property type="match status" value="1"/>
</dbReference>
<dbReference type="OrthoDB" id="439808at2759"/>
<accession>A0A9Q1GHF5</accession>
<dbReference type="InterPro" id="IPR035979">
    <property type="entry name" value="RBD_domain_sf"/>
</dbReference>
<dbReference type="PROSITE" id="PS50158">
    <property type="entry name" value="ZF_CCHC"/>
    <property type="match status" value="1"/>
</dbReference>
<dbReference type="Gene3D" id="3.30.70.330">
    <property type="match status" value="1"/>
</dbReference>
<keyword evidence="2" id="KW-0694">RNA-binding</keyword>
<evidence type="ECO:0000313" key="7">
    <source>
        <dbReference type="Proteomes" id="UP001153076"/>
    </source>
</evidence>
<reference evidence="6" key="1">
    <citation type="submission" date="2022-04" db="EMBL/GenBank/DDBJ databases">
        <title>Carnegiea gigantea Genome sequencing and assembly v2.</title>
        <authorList>
            <person name="Copetti D."/>
            <person name="Sanderson M.J."/>
            <person name="Burquez A."/>
            <person name="Wojciechowski M.F."/>
        </authorList>
    </citation>
    <scope>NUCLEOTIDE SEQUENCE</scope>
    <source>
        <strain evidence="6">SGP5-SGP5p</strain>
        <tissue evidence="6">Aerial part</tissue>
    </source>
</reference>
<dbReference type="PANTHER" id="PTHR48031">
    <property type="entry name" value="SRA STEM-LOOP-INTERACTING RNA-BINDING PROTEIN, MITOCHONDRIAL"/>
    <property type="match status" value="1"/>
</dbReference>
<dbReference type="InterPro" id="IPR000504">
    <property type="entry name" value="RRM_dom"/>
</dbReference>
<evidence type="ECO:0000313" key="6">
    <source>
        <dbReference type="EMBL" id="KAJ8420655.1"/>
    </source>
</evidence>
<feature type="domain" description="CCHC-type" evidence="5">
    <location>
        <begin position="130"/>
        <end position="143"/>
    </location>
</feature>
<keyword evidence="7" id="KW-1185">Reference proteome</keyword>
<dbReference type="GO" id="GO:0005634">
    <property type="term" value="C:nucleus"/>
    <property type="evidence" value="ECO:0007669"/>
    <property type="project" value="TreeGrafter"/>
</dbReference>
<protein>
    <submittedName>
        <fullName evidence="6">Uncharacterized protein</fullName>
    </submittedName>
</protein>
<comment type="caution">
    <text evidence="6">The sequence shown here is derived from an EMBL/GenBank/DDBJ whole genome shotgun (WGS) entry which is preliminary data.</text>
</comment>
<sequence length="281" mass="32332">MLYANSLYSPPFFVSVEDEQTIPNHGPHGFYYLCDTERDSQDMIVEKVMVDKKTGRPRRFGLITFAGRRGMEDAIRDMHGRELDGKVISVNRAEPRVGAEELYDGYGGDCRSGRRARYRGDRQVDQSDECFKCGHLGHWARDCLSSGRGSGGARHQSDFGRAGLHGVWFMRDRDYDCYERCYDCSSVGRYDSRERLDTRDGYEIRDRFSNGRYPSIDGRFVSDRYLDRYPQNGYGRDRAYERDGGLRGGDRHGTGGPACYDRGNCRNRAHPYDAPRRSSRR</sequence>
<dbReference type="AlphaFoldDB" id="A0A9Q1GHF5"/>
<evidence type="ECO:0000256" key="2">
    <source>
        <dbReference type="PROSITE-ProRule" id="PRU00176"/>
    </source>
</evidence>
<feature type="domain" description="RRM" evidence="4">
    <location>
        <begin position="47"/>
        <end position="95"/>
    </location>
</feature>
<dbReference type="InterPro" id="IPR036875">
    <property type="entry name" value="Znf_CCHC_sf"/>
</dbReference>